<dbReference type="Pfam" id="PF00251">
    <property type="entry name" value="Glyco_hydro_32N"/>
    <property type="match status" value="1"/>
</dbReference>
<comment type="similarity">
    <text evidence="1 4">Belongs to the glycosyl hydrolase 32 family.</text>
</comment>
<name>A0A940YJA1_9BURK</name>
<feature type="domain" description="Glycosyl hydrolase family 32 C-terminal" evidence="6">
    <location>
        <begin position="361"/>
        <end position="485"/>
    </location>
</feature>
<dbReference type="InterPro" id="IPR023296">
    <property type="entry name" value="Glyco_hydro_beta-prop_sf"/>
</dbReference>
<dbReference type="InterPro" id="IPR018053">
    <property type="entry name" value="Glyco_hydro_32_AS"/>
</dbReference>
<keyword evidence="3 4" id="KW-0326">Glycosidase</keyword>
<dbReference type="Pfam" id="PF08244">
    <property type="entry name" value="Glyco_hydro_32C"/>
    <property type="match status" value="1"/>
</dbReference>
<dbReference type="Gene3D" id="2.115.10.20">
    <property type="entry name" value="Glycosyl hydrolase domain, family 43"/>
    <property type="match status" value="1"/>
</dbReference>
<gene>
    <name evidence="7" type="ORF">KAK03_24375</name>
</gene>
<evidence type="ECO:0000256" key="4">
    <source>
        <dbReference type="RuleBase" id="RU362110"/>
    </source>
</evidence>
<evidence type="ECO:0000256" key="1">
    <source>
        <dbReference type="ARBA" id="ARBA00009902"/>
    </source>
</evidence>
<dbReference type="InterPro" id="IPR001362">
    <property type="entry name" value="Glyco_hydro_32"/>
</dbReference>
<dbReference type="EMBL" id="JAGQDD010000035">
    <property type="protein sequence ID" value="MBQ0933620.1"/>
    <property type="molecule type" value="Genomic_DNA"/>
</dbReference>
<reference evidence="7 8" key="1">
    <citation type="submission" date="2021-04" db="EMBL/GenBank/DDBJ databases">
        <title>The genome sequence of Ideonella sp. 3Y2.</title>
        <authorList>
            <person name="Liu Y."/>
        </authorList>
    </citation>
    <scope>NUCLEOTIDE SEQUENCE [LARGE SCALE GENOMIC DNA]</scope>
    <source>
        <strain evidence="7 8">3Y2</strain>
    </source>
</reference>
<dbReference type="SUPFAM" id="SSF75005">
    <property type="entry name" value="Arabinanase/levansucrase/invertase"/>
    <property type="match status" value="1"/>
</dbReference>
<proteinExistence type="inferred from homology"/>
<dbReference type="PANTHER" id="PTHR42800">
    <property type="entry name" value="EXOINULINASE INUD (AFU_ORTHOLOGUE AFUA_5G00480)"/>
    <property type="match status" value="1"/>
</dbReference>
<dbReference type="InterPro" id="IPR013148">
    <property type="entry name" value="Glyco_hydro_32_N"/>
</dbReference>
<dbReference type="GO" id="GO:0004575">
    <property type="term" value="F:sucrose alpha-glucosidase activity"/>
    <property type="evidence" value="ECO:0007669"/>
    <property type="project" value="TreeGrafter"/>
</dbReference>
<evidence type="ECO:0000259" key="6">
    <source>
        <dbReference type="Pfam" id="PF08244"/>
    </source>
</evidence>
<protein>
    <submittedName>
        <fullName evidence="7">Glycoside hydrolase family 32 protein</fullName>
    </submittedName>
</protein>
<dbReference type="GO" id="GO:0005987">
    <property type="term" value="P:sucrose catabolic process"/>
    <property type="evidence" value="ECO:0007669"/>
    <property type="project" value="TreeGrafter"/>
</dbReference>
<evidence type="ECO:0000313" key="7">
    <source>
        <dbReference type="EMBL" id="MBQ0933620.1"/>
    </source>
</evidence>
<dbReference type="GO" id="GO:0005737">
    <property type="term" value="C:cytoplasm"/>
    <property type="evidence" value="ECO:0007669"/>
    <property type="project" value="TreeGrafter"/>
</dbReference>
<evidence type="ECO:0000313" key="8">
    <source>
        <dbReference type="Proteomes" id="UP000676246"/>
    </source>
</evidence>
<comment type="caution">
    <text evidence="7">The sequence shown here is derived from an EMBL/GenBank/DDBJ whole genome shotgun (WGS) entry which is preliminary data.</text>
</comment>
<dbReference type="PANTHER" id="PTHR42800:SF1">
    <property type="entry name" value="EXOINULINASE INUD (AFU_ORTHOLOGUE AFUA_5G00480)"/>
    <property type="match status" value="1"/>
</dbReference>
<sequence length="491" mass="53589">MSSLAQVPAATPQWRPAFHYTPQAMWMNDPNGLVFHQGVYHLFYQYHPHSAVWGPMHWGHATSTDLLRWQEQPVALAPDVLGMVFSGSAVVDVDNRSGLGPAGSQPLVAAFTHHAMDADRAGGITHERQSLASSLDGGLTWTPYAGNPVLPNPGRKDFRDPKLRWLPERQRWLMALACGDRICFYSAADLKHWELESEFGAGLGAHGGVWECPDLFPLTGPDGRQRWVLLVSLTPGGPNGGSATQYFIGEFDGHRFTPDDTQVRWLDFGPDNYAGVTWSGVDDRALFIGWMSNWQYATQVPTAPWRSAMTIPRELVLRTGLGGQLLLASQPARDMAALKQPATLSARQTTLAQPLDLSAALAGAHGRFMLRLATPALASFTMSLENAVGERLRLGHDADSGRWWIDRRASGETAFHPAFAAQHSAPRLADGPPSTLELWFDSGSVEFFADGGLSTMTSLFFSNRPWSSGTLTAATAMPLDSIDVHPLGDAR</sequence>
<accession>A0A940YJA1</accession>
<keyword evidence="8" id="KW-1185">Reference proteome</keyword>
<dbReference type="SUPFAM" id="SSF49899">
    <property type="entry name" value="Concanavalin A-like lectins/glucanases"/>
    <property type="match status" value="1"/>
</dbReference>
<evidence type="ECO:0000259" key="5">
    <source>
        <dbReference type="Pfam" id="PF00251"/>
    </source>
</evidence>
<dbReference type="AlphaFoldDB" id="A0A940YJA1"/>
<dbReference type="InterPro" id="IPR013320">
    <property type="entry name" value="ConA-like_dom_sf"/>
</dbReference>
<evidence type="ECO:0000256" key="2">
    <source>
        <dbReference type="ARBA" id="ARBA00022801"/>
    </source>
</evidence>
<dbReference type="PROSITE" id="PS00609">
    <property type="entry name" value="GLYCOSYL_HYDROL_F32"/>
    <property type="match status" value="1"/>
</dbReference>
<dbReference type="Proteomes" id="UP000676246">
    <property type="component" value="Unassembled WGS sequence"/>
</dbReference>
<dbReference type="SMART" id="SM00640">
    <property type="entry name" value="Glyco_32"/>
    <property type="match status" value="1"/>
</dbReference>
<dbReference type="RefSeq" id="WP_210857285.1">
    <property type="nucleotide sequence ID" value="NZ_JAGQDD010000035.1"/>
</dbReference>
<dbReference type="InterPro" id="IPR013189">
    <property type="entry name" value="Glyco_hydro_32_C"/>
</dbReference>
<evidence type="ECO:0000256" key="3">
    <source>
        <dbReference type="ARBA" id="ARBA00023295"/>
    </source>
</evidence>
<dbReference type="CDD" id="cd18622">
    <property type="entry name" value="GH32_Inu-like"/>
    <property type="match status" value="1"/>
</dbReference>
<dbReference type="Gene3D" id="2.60.120.560">
    <property type="entry name" value="Exo-inulinase, domain 1"/>
    <property type="match status" value="1"/>
</dbReference>
<feature type="domain" description="Glycosyl hydrolase family 32 N-terminal" evidence="5">
    <location>
        <begin position="19"/>
        <end position="325"/>
    </location>
</feature>
<organism evidence="7 8">
    <name type="scientific">Ideonella alba</name>
    <dbReference type="NCBI Taxonomy" id="2824118"/>
    <lineage>
        <taxon>Bacteria</taxon>
        <taxon>Pseudomonadati</taxon>
        <taxon>Pseudomonadota</taxon>
        <taxon>Betaproteobacteria</taxon>
        <taxon>Burkholderiales</taxon>
        <taxon>Sphaerotilaceae</taxon>
        <taxon>Ideonella</taxon>
    </lineage>
</organism>
<keyword evidence="2 4" id="KW-0378">Hydrolase</keyword>